<feature type="compositionally biased region" description="Pro residues" evidence="1">
    <location>
        <begin position="78"/>
        <end position="95"/>
    </location>
</feature>
<dbReference type="RefSeq" id="WP_172156626.1">
    <property type="nucleotide sequence ID" value="NZ_CP053564.1"/>
</dbReference>
<organism evidence="2 3">
    <name type="scientific">Pseudonocardia broussonetiae</name>
    <dbReference type="NCBI Taxonomy" id="2736640"/>
    <lineage>
        <taxon>Bacteria</taxon>
        <taxon>Bacillati</taxon>
        <taxon>Actinomycetota</taxon>
        <taxon>Actinomycetes</taxon>
        <taxon>Pseudonocardiales</taxon>
        <taxon>Pseudonocardiaceae</taxon>
        <taxon>Pseudonocardia</taxon>
    </lineage>
</organism>
<sequence length="202" mass="20736">MPIRSPRGRAAAYRAIWQWPLRSPARLALSAAVLLAVVLAVSTVLGRVAPEPAPTAAPSTTSGTRAPQTTGQASAPRTPTPTALPPVPDLTPSPLPVSSAPAAALDVAAQWAAAWVRPPDGTPPAQWLEGLRPLTTDEYLGVLATVDPSAVPATRVTGAPSAQRVAAGSVDVAVQTDALTLLVLVVLTEDGVWRVADYDRAA</sequence>
<dbReference type="AlphaFoldDB" id="A0A6M6JFQ0"/>
<feature type="compositionally biased region" description="Low complexity" evidence="1">
    <location>
        <begin position="54"/>
        <end position="67"/>
    </location>
</feature>
<dbReference type="Proteomes" id="UP000505377">
    <property type="component" value="Chromosome"/>
</dbReference>
<accession>A0A6M6JFQ0</accession>
<proteinExistence type="predicted"/>
<gene>
    <name evidence="2" type="ORF">HOP40_09075</name>
</gene>
<evidence type="ECO:0000256" key="1">
    <source>
        <dbReference type="SAM" id="MobiDB-lite"/>
    </source>
</evidence>
<evidence type="ECO:0000313" key="3">
    <source>
        <dbReference type="Proteomes" id="UP000505377"/>
    </source>
</evidence>
<dbReference type="EMBL" id="CP053564">
    <property type="protein sequence ID" value="QJY45933.1"/>
    <property type="molecule type" value="Genomic_DNA"/>
</dbReference>
<evidence type="ECO:0000313" key="2">
    <source>
        <dbReference type="EMBL" id="QJY45933.1"/>
    </source>
</evidence>
<dbReference type="KEGG" id="pbro:HOP40_09075"/>
<reference evidence="2 3" key="1">
    <citation type="submission" date="2020-05" db="EMBL/GenBank/DDBJ databases">
        <authorList>
            <person name="Mo P."/>
        </authorList>
    </citation>
    <scope>NUCLEOTIDE SEQUENCE [LARGE SCALE GENOMIC DNA]</scope>
    <source>
        <strain evidence="2 3">Gen01</strain>
    </source>
</reference>
<keyword evidence="3" id="KW-1185">Reference proteome</keyword>
<feature type="region of interest" description="Disordered" evidence="1">
    <location>
        <begin position="50"/>
        <end position="95"/>
    </location>
</feature>
<protein>
    <submittedName>
        <fullName evidence="2">Uncharacterized protein</fullName>
    </submittedName>
</protein>
<name>A0A6M6JFQ0_9PSEU</name>